<evidence type="ECO:0000313" key="1">
    <source>
        <dbReference type="EMBL" id="RPB16537.1"/>
    </source>
</evidence>
<evidence type="ECO:0000313" key="2">
    <source>
        <dbReference type="Proteomes" id="UP000277580"/>
    </source>
</evidence>
<accession>A0A3N4L146</accession>
<reference evidence="1 2" key="1">
    <citation type="journal article" date="2018" name="Nat. Ecol. Evol.">
        <title>Pezizomycetes genomes reveal the molecular basis of ectomycorrhizal truffle lifestyle.</title>
        <authorList>
            <person name="Murat C."/>
            <person name="Payen T."/>
            <person name="Noel B."/>
            <person name="Kuo A."/>
            <person name="Morin E."/>
            <person name="Chen J."/>
            <person name="Kohler A."/>
            <person name="Krizsan K."/>
            <person name="Balestrini R."/>
            <person name="Da Silva C."/>
            <person name="Montanini B."/>
            <person name="Hainaut M."/>
            <person name="Levati E."/>
            <person name="Barry K.W."/>
            <person name="Belfiori B."/>
            <person name="Cichocki N."/>
            <person name="Clum A."/>
            <person name="Dockter R.B."/>
            <person name="Fauchery L."/>
            <person name="Guy J."/>
            <person name="Iotti M."/>
            <person name="Le Tacon F."/>
            <person name="Lindquist E.A."/>
            <person name="Lipzen A."/>
            <person name="Malagnac F."/>
            <person name="Mello A."/>
            <person name="Molinier V."/>
            <person name="Miyauchi S."/>
            <person name="Poulain J."/>
            <person name="Riccioni C."/>
            <person name="Rubini A."/>
            <person name="Sitrit Y."/>
            <person name="Splivallo R."/>
            <person name="Traeger S."/>
            <person name="Wang M."/>
            <person name="Zifcakova L."/>
            <person name="Wipf D."/>
            <person name="Zambonelli A."/>
            <person name="Paolocci F."/>
            <person name="Nowrousian M."/>
            <person name="Ottonello S."/>
            <person name="Baldrian P."/>
            <person name="Spatafora J.W."/>
            <person name="Henrissat B."/>
            <person name="Nagy L.G."/>
            <person name="Aury J.M."/>
            <person name="Wincker P."/>
            <person name="Grigoriev I.V."/>
            <person name="Bonfante P."/>
            <person name="Martin F.M."/>
        </authorList>
    </citation>
    <scope>NUCLEOTIDE SEQUENCE [LARGE SCALE GENOMIC DNA]</scope>
    <source>
        <strain evidence="1 2">CCBAS932</strain>
    </source>
</reference>
<sequence>MANLCFEMMDDDNTKEADSINSFGLPDSTQEKGEATQRAMDMLLGESTAHSQEYTPETRKRFLQMLTHDENETCSHGEMLEGRRKALAKLSGECLRQVSDGRESVEIADFVKALYSRENTVLRGDNKKITRRNTPHFKMDVLPSMEDYAIESDEDPNESITSEYTKSKGHWYGAEETSKIDLNAASGEPEFEGCKRYNQESLCISDRVEDNSPPNERSWYTGDVDTNDYRRYSLLPSRAEFSGDLISEMGIPQVTVTQTDDDVITSLQGARSDPGDDDSAQVDGNYSQGLTFAEGRQVKDGNIKSPGHFGSVKRFFGKVFKPTKGHWSRDKTFHQSTTSLQIPNKKGKGLHVSHFLRGAKSMVSLKRSPVNASSQTGFLQSGLFAESAEPRS</sequence>
<name>A0A3N4L146_9PEZI</name>
<dbReference type="InParanoid" id="A0A3N4L146"/>
<organism evidence="1 2">
    <name type="scientific">Morchella conica CCBAS932</name>
    <dbReference type="NCBI Taxonomy" id="1392247"/>
    <lineage>
        <taxon>Eukaryota</taxon>
        <taxon>Fungi</taxon>
        <taxon>Dikarya</taxon>
        <taxon>Ascomycota</taxon>
        <taxon>Pezizomycotina</taxon>
        <taxon>Pezizomycetes</taxon>
        <taxon>Pezizales</taxon>
        <taxon>Morchellaceae</taxon>
        <taxon>Morchella</taxon>
    </lineage>
</organism>
<protein>
    <submittedName>
        <fullName evidence="1">Uncharacterized protein</fullName>
    </submittedName>
</protein>
<dbReference type="AlphaFoldDB" id="A0A3N4L146"/>
<dbReference type="Proteomes" id="UP000277580">
    <property type="component" value="Unassembled WGS sequence"/>
</dbReference>
<dbReference type="EMBL" id="ML119108">
    <property type="protein sequence ID" value="RPB16537.1"/>
    <property type="molecule type" value="Genomic_DNA"/>
</dbReference>
<dbReference type="OrthoDB" id="2583188at2759"/>
<gene>
    <name evidence="1" type="ORF">P167DRAFT_532087</name>
</gene>
<keyword evidence="2" id="KW-1185">Reference proteome</keyword>
<proteinExistence type="predicted"/>